<protein>
    <submittedName>
        <fullName evidence="1">Uncharacterized protein</fullName>
    </submittedName>
</protein>
<evidence type="ECO:0000313" key="1">
    <source>
        <dbReference type="EMBL" id="KRF99360.1"/>
    </source>
</evidence>
<dbReference type="OrthoDB" id="6375980at2759"/>
<dbReference type="EMBL" id="CH964232">
    <property type="protein sequence ID" value="KRF99360.1"/>
    <property type="molecule type" value="Genomic_DNA"/>
</dbReference>
<dbReference type="InParanoid" id="A0A0Q9X3G2"/>
<evidence type="ECO:0000313" key="2">
    <source>
        <dbReference type="Proteomes" id="UP000007798"/>
    </source>
</evidence>
<proteinExistence type="predicted"/>
<organism evidence="1 2">
    <name type="scientific">Drosophila willistoni</name>
    <name type="common">Fruit fly</name>
    <dbReference type="NCBI Taxonomy" id="7260"/>
    <lineage>
        <taxon>Eukaryota</taxon>
        <taxon>Metazoa</taxon>
        <taxon>Ecdysozoa</taxon>
        <taxon>Arthropoda</taxon>
        <taxon>Hexapoda</taxon>
        <taxon>Insecta</taxon>
        <taxon>Pterygota</taxon>
        <taxon>Neoptera</taxon>
        <taxon>Endopterygota</taxon>
        <taxon>Diptera</taxon>
        <taxon>Brachycera</taxon>
        <taxon>Muscomorpha</taxon>
        <taxon>Ephydroidea</taxon>
        <taxon>Drosophilidae</taxon>
        <taxon>Drosophila</taxon>
        <taxon>Sophophora</taxon>
    </lineage>
</organism>
<reference evidence="1 2" key="1">
    <citation type="journal article" date="2007" name="Nature">
        <title>Evolution of genes and genomes on the Drosophila phylogeny.</title>
        <authorList>
            <consortium name="Drosophila 12 Genomes Consortium"/>
            <person name="Clark A.G."/>
            <person name="Eisen M.B."/>
            <person name="Smith D.R."/>
            <person name="Bergman C.M."/>
            <person name="Oliver B."/>
            <person name="Markow T.A."/>
            <person name="Kaufman T.C."/>
            <person name="Kellis M."/>
            <person name="Gelbart W."/>
            <person name="Iyer V.N."/>
            <person name="Pollard D.A."/>
            <person name="Sackton T.B."/>
            <person name="Larracuente A.M."/>
            <person name="Singh N.D."/>
            <person name="Abad J.P."/>
            <person name="Abt D.N."/>
            <person name="Adryan B."/>
            <person name="Aguade M."/>
            <person name="Akashi H."/>
            <person name="Anderson W.W."/>
            <person name="Aquadro C.F."/>
            <person name="Ardell D.H."/>
            <person name="Arguello R."/>
            <person name="Artieri C.G."/>
            <person name="Barbash D.A."/>
            <person name="Barker D."/>
            <person name="Barsanti P."/>
            <person name="Batterham P."/>
            <person name="Batzoglou S."/>
            <person name="Begun D."/>
            <person name="Bhutkar A."/>
            <person name="Blanco E."/>
            <person name="Bosak S.A."/>
            <person name="Bradley R.K."/>
            <person name="Brand A.D."/>
            <person name="Brent M.R."/>
            <person name="Brooks A.N."/>
            <person name="Brown R.H."/>
            <person name="Butlin R.K."/>
            <person name="Caggese C."/>
            <person name="Calvi B.R."/>
            <person name="Bernardo de Carvalho A."/>
            <person name="Caspi A."/>
            <person name="Castrezana S."/>
            <person name="Celniker S.E."/>
            <person name="Chang J.L."/>
            <person name="Chapple C."/>
            <person name="Chatterji S."/>
            <person name="Chinwalla A."/>
            <person name="Civetta A."/>
            <person name="Clifton S.W."/>
            <person name="Comeron J.M."/>
            <person name="Costello J.C."/>
            <person name="Coyne J.A."/>
            <person name="Daub J."/>
            <person name="David R.G."/>
            <person name="Delcher A.L."/>
            <person name="Delehaunty K."/>
            <person name="Do C.B."/>
            <person name="Ebling H."/>
            <person name="Edwards K."/>
            <person name="Eickbush T."/>
            <person name="Evans J.D."/>
            <person name="Filipski A."/>
            <person name="Findeiss S."/>
            <person name="Freyhult E."/>
            <person name="Fulton L."/>
            <person name="Fulton R."/>
            <person name="Garcia A.C."/>
            <person name="Gardiner A."/>
            <person name="Garfield D.A."/>
            <person name="Garvin B.E."/>
            <person name="Gibson G."/>
            <person name="Gilbert D."/>
            <person name="Gnerre S."/>
            <person name="Godfrey J."/>
            <person name="Good R."/>
            <person name="Gotea V."/>
            <person name="Gravely B."/>
            <person name="Greenberg A.J."/>
            <person name="Griffiths-Jones S."/>
            <person name="Gross S."/>
            <person name="Guigo R."/>
            <person name="Gustafson E.A."/>
            <person name="Haerty W."/>
            <person name="Hahn M.W."/>
            <person name="Halligan D.L."/>
            <person name="Halpern A.L."/>
            <person name="Halter G.M."/>
            <person name="Han M.V."/>
            <person name="Heger A."/>
            <person name="Hillier L."/>
            <person name="Hinrichs A.S."/>
            <person name="Holmes I."/>
            <person name="Hoskins R.A."/>
            <person name="Hubisz M.J."/>
            <person name="Hultmark D."/>
            <person name="Huntley M.A."/>
            <person name="Jaffe D.B."/>
            <person name="Jagadeeshan S."/>
            <person name="Jeck W.R."/>
            <person name="Johnson J."/>
            <person name="Jones C.D."/>
            <person name="Jordan W.C."/>
            <person name="Karpen G.H."/>
            <person name="Kataoka E."/>
            <person name="Keightley P.D."/>
            <person name="Kheradpour P."/>
            <person name="Kirkness E.F."/>
            <person name="Koerich L.B."/>
            <person name="Kristiansen K."/>
            <person name="Kudrna D."/>
            <person name="Kulathinal R.J."/>
            <person name="Kumar S."/>
            <person name="Kwok R."/>
            <person name="Lander E."/>
            <person name="Langley C.H."/>
            <person name="Lapoint R."/>
            <person name="Lazzaro B.P."/>
            <person name="Lee S.J."/>
            <person name="Levesque L."/>
            <person name="Li R."/>
            <person name="Lin C.F."/>
            <person name="Lin M.F."/>
            <person name="Lindblad-Toh K."/>
            <person name="Llopart A."/>
            <person name="Long M."/>
            <person name="Low L."/>
            <person name="Lozovsky E."/>
            <person name="Lu J."/>
            <person name="Luo M."/>
            <person name="Machado C.A."/>
            <person name="Makalowski W."/>
            <person name="Marzo M."/>
            <person name="Matsuda M."/>
            <person name="Matzkin L."/>
            <person name="McAllister B."/>
            <person name="McBride C.S."/>
            <person name="McKernan B."/>
            <person name="McKernan K."/>
            <person name="Mendez-Lago M."/>
            <person name="Minx P."/>
            <person name="Mollenhauer M.U."/>
            <person name="Montooth K."/>
            <person name="Mount S.M."/>
            <person name="Mu X."/>
            <person name="Myers E."/>
            <person name="Negre B."/>
            <person name="Newfeld S."/>
            <person name="Nielsen R."/>
            <person name="Noor M.A."/>
            <person name="O'Grady P."/>
            <person name="Pachter L."/>
            <person name="Papaceit M."/>
            <person name="Parisi M.J."/>
            <person name="Parisi M."/>
            <person name="Parts L."/>
            <person name="Pedersen J.S."/>
            <person name="Pesole G."/>
            <person name="Phillippy A.M."/>
            <person name="Ponting C.P."/>
            <person name="Pop M."/>
            <person name="Porcelli D."/>
            <person name="Powell J.R."/>
            <person name="Prohaska S."/>
            <person name="Pruitt K."/>
            <person name="Puig M."/>
            <person name="Quesneville H."/>
            <person name="Ram K.R."/>
            <person name="Rand D."/>
            <person name="Rasmussen M.D."/>
            <person name="Reed L.K."/>
            <person name="Reenan R."/>
            <person name="Reily A."/>
            <person name="Remington K.A."/>
            <person name="Rieger T.T."/>
            <person name="Ritchie M.G."/>
            <person name="Robin C."/>
            <person name="Rogers Y.H."/>
            <person name="Rohde C."/>
            <person name="Rozas J."/>
            <person name="Rubenfield M.J."/>
            <person name="Ruiz A."/>
            <person name="Russo S."/>
            <person name="Salzberg S.L."/>
            <person name="Sanchez-Gracia A."/>
            <person name="Saranga D.J."/>
            <person name="Sato H."/>
            <person name="Schaeffer S.W."/>
            <person name="Schatz M.C."/>
            <person name="Schlenke T."/>
            <person name="Schwartz R."/>
            <person name="Segarra C."/>
            <person name="Singh R.S."/>
            <person name="Sirot L."/>
            <person name="Sirota M."/>
            <person name="Sisneros N.B."/>
            <person name="Smith C.D."/>
            <person name="Smith T.F."/>
            <person name="Spieth J."/>
            <person name="Stage D.E."/>
            <person name="Stark A."/>
            <person name="Stephan W."/>
            <person name="Strausberg R.L."/>
            <person name="Strempel S."/>
            <person name="Sturgill D."/>
            <person name="Sutton G."/>
            <person name="Sutton G.G."/>
            <person name="Tao W."/>
            <person name="Teichmann S."/>
            <person name="Tobari Y.N."/>
            <person name="Tomimura Y."/>
            <person name="Tsolas J.M."/>
            <person name="Valente V.L."/>
            <person name="Venter E."/>
            <person name="Venter J.C."/>
            <person name="Vicario S."/>
            <person name="Vieira F.G."/>
            <person name="Vilella A.J."/>
            <person name="Villasante A."/>
            <person name="Walenz B."/>
            <person name="Wang J."/>
            <person name="Wasserman M."/>
            <person name="Watts T."/>
            <person name="Wilson D."/>
            <person name="Wilson R.K."/>
            <person name="Wing R.A."/>
            <person name="Wolfner M.F."/>
            <person name="Wong A."/>
            <person name="Wong G.K."/>
            <person name="Wu C.I."/>
            <person name="Wu G."/>
            <person name="Yamamoto D."/>
            <person name="Yang H.P."/>
            <person name="Yang S.P."/>
            <person name="Yorke J.A."/>
            <person name="Yoshida K."/>
            <person name="Zdobnov E."/>
            <person name="Zhang P."/>
            <person name="Zhang Y."/>
            <person name="Zimin A.V."/>
            <person name="Baldwin J."/>
            <person name="Abdouelleil A."/>
            <person name="Abdulkadir J."/>
            <person name="Abebe A."/>
            <person name="Abera B."/>
            <person name="Abreu J."/>
            <person name="Acer S.C."/>
            <person name="Aftuck L."/>
            <person name="Alexander A."/>
            <person name="An P."/>
            <person name="Anderson E."/>
            <person name="Anderson S."/>
            <person name="Arachi H."/>
            <person name="Azer M."/>
            <person name="Bachantsang P."/>
            <person name="Barry A."/>
            <person name="Bayul T."/>
            <person name="Berlin A."/>
            <person name="Bessette D."/>
            <person name="Bloom T."/>
            <person name="Blye J."/>
            <person name="Boguslavskiy L."/>
            <person name="Bonnet C."/>
            <person name="Boukhgalter B."/>
            <person name="Bourzgui I."/>
            <person name="Brown A."/>
            <person name="Cahill P."/>
            <person name="Channer S."/>
            <person name="Cheshatsang Y."/>
            <person name="Chuda L."/>
            <person name="Citroen M."/>
            <person name="Collymore A."/>
            <person name="Cooke P."/>
            <person name="Costello M."/>
            <person name="D'Aco K."/>
            <person name="Daza R."/>
            <person name="De Haan G."/>
            <person name="DeGray S."/>
            <person name="DeMaso C."/>
            <person name="Dhargay N."/>
            <person name="Dooley K."/>
            <person name="Dooley E."/>
            <person name="Doricent M."/>
            <person name="Dorje P."/>
            <person name="Dorjee K."/>
            <person name="Dupes A."/>
            <person name="Elong R."/>
            <person name="Falk J."/>
            <person name="Farina A."/>
            <person name="Faro S."/>
            <person name="Ferguson D."/>
            <person name="Fisher S."/>
            <person name="Foley C.D."/>
            <person name="Franke A."/>
            <person name="Friedrich D."/>
            <person name="Gadbois L."/>
            <person name="Gearin G."/>
            <person name="Gearin C.R."/>
            <person name="Giannoukos G."/>
            <person name="Goode T."/>
            <person name="Graham J."/>
            <person name="Grandbois E."/>
            <person name="Grewal S."/>
            <person name="Gyaltsen K."/>
            <person name="Hafez N."/>
            <person name="Hagos B."/>
            <person name="Hall J."/>
            <person name="Henson C."/>
            <person name="Hollinger A."/>
            <person name="Honan T."/>
            <person name="Huard M.D."/>
            <person name="Hughes L."/>
            <person name="Hurhula B."/>
            <person name="Husby M.E."/>
            <person name="Kamat A."/>
            <person name="Kanga B."/>
            <person name="Kashin S."/>
            <person name="Khazanovich D."/>
            <person name="Kisner P."/>
            <person name="Lance K."/>
            <person name="Lara M."/>
            <person name="Lee W."/>
            <person name="Lennon N."/>
            <person name="Letendre F."/>
            <person name="LeVine R."/>
            <person name="Lipovsky A."/>
            <person name="Liu X."/>
            <person name="Liu J."/>
            <person name="Liu S."/>
            <person name="Lokyitsang T."/>
            <person name="Lokyitsang Y."/>
            <person name="Lubonja R."/>
            <person name="Lui A."/>
            <person name="MacDonald P."/>
            <person name="Magnisalis V."/>
            <person name="Maru K."/>
            <person name="Matthews C."/>
            <person name="McCusker W."/>
            <person name="McDonough S."/>
            <person name="Mehta T."/>
            <person name="Meldrim J."/>
            <person name="Meneus L."/>
            <person name="Mihai O."/>
            <person name="Mihalev A."/>
            <person name="Mihova T."/>
            <person name="Mittelman R."/>
            <person name="Mlenga V."/>
            <person name="Montmayeur A."/>
            <person name="Mulrain L."/>
            <person name="Navidi A."/>
            <person name="Naylor J."/>
            <person name="Negash T."/>
            <person name="Nguyen T."/>
            <person name="Nguyen N."/>
            <person name="Nicol R."/>
            <person name="Norbu C."/>
            <person name="Norbu N."/>
            <person name="Novod N."/>
            <person name="O'Neill B."/>
            <person name="Osman S."/>
            <person name="Markiewicz E."/>
            <person name="Oyono O.L."/>
            <person name="Patti C."/>
            <person name="Phunkhang P."/>
            <person name="Pierre F."/>
            <person name="Priest M."/>
            <person name="Raghuraman S."/>
            <person name="Rege F."/>
            <person name="Reyes R."/>
            <person name="Rise C."/>
            <person name="Rogov P."/>
            <person name="Ross K."/>
            <person name="Ryan E."/>
            <person name="Settipalli S."/>
            <person name="Shea T."/>
            <person name="Sherpa N."/>
            <person name="Shi L."/>
            <person name="Shih D."/>
            <person name="Sparrow T."/>
            <person name="Spaulding J."/>
            <person name="Stalker J."/>
            <person name="Stange-Thomann N."/>
            <person name="Stavropoulos S."/>
            <person name="Stone C."/>
            <person name="Strader C."/>
            <person name="Tesfaye S."/>
            <person name="Thomson T."/>
            <person name="Thoulutsang Y."/>
            <person name="Thoulutsang D."/>
            <person name="Topham K."/>
            <person name="Topping I."/>
            <person name="Tsamla T."/>
            <person name="Vassiliev H."/>
            <person name="Vo A."/>
            <person name="Wangchuk T."/>
            <person name="Wangdi T."/>
            <person name="Weiand M."/>
            <person name="Wilkinson J."/>
            <person name="Wilson A."/>
            <person name="Yadav S."/>
            <person name="Young G."/>
            <person name="Yu Q."/>
            <person name="Zembek L."/>
            <person name="Zhong D."/>
            <person name="Zimmer A."/>
            <person name="Zwirko Z."/>
            <person name="Jaffe D.B."/>
            <person name="Alvarez P."/>
            <person name="Brockman W."/>
            <person name="Butler J."/>
            <person name="Chin C."/>
            <person name="Gnerre S."/>
            <person name="Grabherr M."/>
            <person name="Kleber M."/>
            <person name="Mauceli E."/>
            <person name="MacCallum I."/>
        </authorList>
    </citation>
    <scope>NUCLEOTIDE SEQUENCE [LARGE SCALE GENOMIC DNA]</scope>
    <source>
        <strain evidence="2">Tucson 14030-0811.24</strain>
    </source>
</reference>
<keyword evidence="2" id="KW-1185">Reference proteome</keyword>
<gene>
    <name evidence="1" type="primary">Dwil\GK28188</name>
    <name evidence="1" type="ORF">Dwil_GK28188</name>
</gene>
<sequence>MPSSLGLSSVFIMWDEETVLHEIYYLTSEGFDNWRKLLALGERIEQHLKRKLLWIWPTDGDLLKCHKVLESFRISHILSIGCGSGLLEWLLTASASPQRRSQITLHGLEVDRNWWQSKYSVQSFIPLTYVEDNRLMMIDDHCDALLFCYFNNRPAFLDYLKLYQGNWLILIGPKPGRGIHTDPNPLQPQLPNHEWRLREQLNWTEANIVAFYERSSVVEVGIN</sequence>
<accession>A0A0Q9X3G2</accession>
<name>A0A0Q9X3G2_DROWI</name>
<dbReference type="Proteomes" id="UP000007798">
    <property type="component" value="Unassembled WGS sequence"/>
</dbReference>
<dbReference type="KEGG" id="dwi:26530190"/>
<dbReference type="AlphaFoldDB" id="A0A0Q9X3G2"/>